<proteinExistence type="inferred from homology"/>
<evidence type="ECO:0000313" key="5">
    <source>
        <dbReference type="Proteomes" id="UP000053477"/>
    </source>
</evidence>
<reference evidence="4 5" key="1">
    <citation type="submission" date="2015-04" db="EMBL/GenBank/DDBJ databases">
        <title>Complete genome sequence of Schizopora paradoxa KUC8140, a cosmopolitan wood degrader in East Asia.</title>
        <authorList>
            <consortium name="DOE Joint Genome Institute"/>
            <person name="Min B."/>
            <person name="Park H."/>
            <person name="Jang Y."/>
            <person name="Kim J.-J."/>
            <person name="Kim K.H."/>
            <person name="Pangilinan J."/>
            <person name="Lipzen A."/>
            <person name="Riley R."/>
            <person name="Grigoriev I.V."/>
            <person name="Spatafora J.W."/>
            <person name="Choi I.-G."/>
        </authorList>
    </citation>
    <scope>NUCLEOTIDE SEQUENCE [LARGE SCALE GENOMIC DNA]</scope>
    <source>
        <strain evidence="4 5">KUC8140</strain>
    </source>
</reference>
<dbReference type="STRING" id="27342.A0A0H2S953"/>
<name>A0A0H2S953_9AGAM</name>
<dbReference type="OrthoDB" id="3687641at2759"/>
<keyword evidence="3" id="KW-0812">Transmembrane</keyword>
<protein>
    <submittedName>
        <fullName evidence="4">Uncharacterized protein</fullName>
    </submittedName>
</protein>
<gene>
    <name evidence="4" type="ORF">SCHPADRAFT_993654</name>
</gene>
<evidence type="ECO:0000256" key="3">
    <source>
        <dbReference type="SAM" id="Phobius"/>
    </source>
</evidence>
<dbReference type="GO" id="GO:0043386">
    <property type="term" value="P:mycotoxin biosynthetic process"/>
    <property type="evidence" value="ECO:0007669"/>
    <property type="project" value="InterPro"/>
</dbReference>
<dbReference type="AlphaFoldDB" id="A0A0H2S953"/>
<accession>A0A0H2S953</accession>
<keyword evidence="5" id="KW-1185">Reference proteome</keyword>
<evidence type="ECO:0000256" key="2">
    <source>
        <dbReference type="ARBA" id="ARBA00035112"/>
    </source>
</evidence>
<comment type="similarity">
    <text evidence="2">Belongs to the ustYa family.</text>
</comment>
<dbReference type="Proteomes" id="UP000053477">
    <property type="component" value="Unassembled WGS sequence"/>
</dbReference>
<keyword evidence="3" id="KW-1133">Transmembrane helix</keyword>
<dbReference type="Pfam" id="PF11807">
    <property type="entry name" value="UstYa"/>
    <property type="match status" value="1"/>
</dbReference>
<dbReference type="InParanoid" id="A0A0H2S953"/>
<sequence>MSSKVIQRVRVAILLLMITISGIGIWFSFGGYSLNVPYLSLGVKSSPVWDIDVGDVLMFIENGTPYQHEDKARAEEWESLAPGEGIIYQRNPRSGELEEYTISMFHQLRCLNVIHLELLRPSRFEERAPNEPVIRHCVNYLRQMVLCRSDLYLENIRDPIGPHSVDPSSIRTCKDWRKVYDAAAASRQSLLSPLREVSRG</sequence>
<evidence type="ECO:0000256" key="1">
    <source>
        <dbReference type="ARBA" id="ARBA00004685"/>
    </source>
</evidence>
<dbReference type="InterPro" id="IPR021765">
    <property type="entry name" value="UstYa-like"/>
</dbReference>
<dbReference type="PANTHER" id="PTHR33365">
    <property type="entry name" value="YALI0B05434P"/>
    <property type="match status" value="1"/>
</dbReference>
<feature type="transmembrane region" description="Helical" evidence="3">
    <location>
        <begin position="12"/>
        <end position="34"/>
    </location>
</feature>
<comment type="pathway">
    <text evidence="1">Mycotoxin biosynthesis.</text>
</comment>
<evidence type="ECO:0000313" key="4">
    <source>
        <dbReference type="EMBL" id="KLO18218.1"/>
    </source>
</evidence>
<organism evidence="4 5">
    <name type="scientific">Schizopora paradoxa</name>
    <dbReference type="NCBI Taxonomy" id="27342"/>
    <lineage>
        <taxon>Eukaryota</taxon>
        <taxon>Fungi</taxon>
        <taxon>Dikarya</taxon>
        <taxon>Basidiomycota</taxon>
        <taxon>Agaricomycotina</taxon>
        <taxon>Agaricomycetes</taxon>
        <taxon>Hymenochaetales</taxon>
        <taxon>Schizoporaceae</taxon>
        <taxon>Schizopora</taxon>
    </lineage>
</organism>
<dbReference type="EMBL" id="KQ085896">
    <property type="protein sequence ID" value="KLO18218.1"/>
    <property type="molecule type" value="Genomic_DNA"/>
</dbReference>
<keyword evidence="3" id="KW-0472">Membrane</keyword>
<dbReference type="PANTHER" id="PTHR33365:SF4">
    <property type="entry name" value="CYCLOCHLOROTINE BIOSYNTHESIS PROTEIN O"/>
    <property type="match status" value="1"/>
</dbReference>